<organism evidence="1 2">
    <name type="scientific">Aspergillus fumigatus (strain CBS 144.89 / FGSC A1163 / CEA10)</name>
    <name type="common">Neosartorya fumigata</name>
    <dbReference type="NCBI Taxonomy" id="451804"/>
    <lineage>
        <taxon>Eukaryota</taxon>
        <taxon>Fungi</taxon>
        <taxon>Dikarya</taxon>
        <taxon>Ascomycota</taxon>
        <taxon>Pezizomycotina</taxon>
        <taxon>Eurotiomycetes</taxon>
        <taxon>Eurotiomycetidae</taxon>
        <taxon>Eurotiales</taxon>
        <taxon>Aspergillaceae</taxon>
        <taxon>Aspergillus</taxon>
        <taxon>Aspergillus subgen. Fumigati</taxon>
    </lineage>
</organism>
<dbReference type="EMBL" id="DS499599">
    <property type="protein sequence ID" value="EDP49826.1"/>
    <property type="molecule type" value="Genomic_DNA"/>
</dbReference>
<keyword evidence="2" id="KW-1185">Reference proteome</keyword>
<proteinExistence type="predicted"/>
<name>B0Y8U5_ASPFC</name>
<sequence length="230" mass="25885">MLLDVFELLSLSTSHSQPAFSFSYAICFFDISPSTRPSAYTLKKCPDGLLVVFFRLTSSPLSSPSFMRPGRGYLVMLFLPGFNPADQPINCTLKPFKLRRLFPEFLLPARESGWSIWGYRYALSHSSNFPVTKIINLQRLSSAFLELFTEFGDFTEDACQLLDRYLFGAGKSNTVIIMTSAWSIWSHGSRAFRADTFGTTSANFLGQSWTWIENGFNAVKAAAQKNVLLF</sequence>
<reference evidence="1 2" key="1">
    <citation type="journal article" date="2008" name="PLoS Genet.">
        <title>Genomic islands in the pathogenic filamentous fungus Aspergillus fumigatus.</title>
        <authorList>
            <person name="Fedorova N.D."/>
            <person name="Khaldi N."/>
            <person name="Joardar V.S."/>
            <person name="Maiti R."/>
            <person name="Amedeo P."/>
            <person name="Anderson M.J."/>
            <person name="Crabtree J."/>
            <person name="Silva J.C."/>
            <person name="Badger J.H."/>
            <person name="Albarraq A."/>
            <person name="Angiuoli S."/>
            <person name="Bussey H."/>
            <person name="Bowyer P."/>
            <person name="Cotty P.J."/>
            <person name="Dyer P.S."/>
            <person name="Egan A."/>
            <person name="Galens K."/>
            <person name="Fraser-Liggett C.M."/>
            <person name="Haas B.J."/>
            <person name="Inman J.M."/>
            <person name="Kent R."/>
            <person name="Lemieux S."/>
            <person name="Malavazi I."/>
            <person name="Orvis J."/>
            <person name="Roemer T."/>
            <person name="Ronning C.M."/>
            <person name="Sundaram J.P."/>
            <person name="Sutton G."/>
            <person name="Turner G."/>
            <person name="Venter J.C."/>
            <person name="White O.R."/>
            <person name="Whitty B.R."/>
            <person name="Youngman P."/>
            <person name="Wolfe K.H."/>
            <person name="Goldman G.H."/>
            <person name="Wortman J.R."/>
            <person name="Jiang B."/>
            <person name="Denning D.W."/>
            <person name="Nierman W.C."/>
        </authorList>
    </citation>
    <scope>NUCLEOTIDE SEQUENCE [LARGE SCALE GENOMIC DNA]</scope>
    <source>
        <strain evidence="2">CBS 144.89 / FGSC A1163 / CEA10</strain>
    </source>
</reference>
<accession>B0Y8U5</accession>
<gene>
    <name evidence="1" type="ORF">AFUB_078590</name>
</gene>
<evidence type="ECO:0000313" key="2">
    <source>
        <dbReference type="Proteomes" id="UP000001699"/>
    </source>
</evidence>
<dbReference type="AlphaFoldDB" id="B0Y8U5"/>
<dbReference type="VEuPathDB" id="FungiDB:AFUB_078590"/>
<evidence type="ECO:0000313" key="1">
    <source>
        <dbReference type="EMBL" id="EDP49826.1"/>
    </source>
</evidence>
<protein>
    <submittedName>
        <fullName evidence="1">Uncharacterized protein</fullName>
    </submittedName>
</protein>
<dbReference type="HOGENOM" id="CLU_1204534_0_0_1"/>
<dbReference type="Proteomes" id="UP000001699">
    <property type="component" value="Unassembled WGS sequence"/>
</dbReference>